<evidence type="ECO:0000313" key="4">
    <source>
        <dbReference type="Proteomes" id="UP001412239"/>
    </source>
</evidence>
<dbReference type="Proteomes" id="UP001412239">
    <property type="component" value="Unassembled WGS sequence"/>
</dbReference>
<feature type="compositionally biased region" description="Low complexity" evidence="1">
    <location>
        <begin position="261"/>
        <end position="272"/>
    </location>
</feature>
<feature type="region of interest" description="Disordered" evidence="1">
    <location>
        <begin position="93"/>
        <end position="311"/>
    </location>
</feature>
<feature type="compositionally biased region" description="Acidic residues" evidence="1">
    <location>
        <begin position="204"/>
        <end position="218"/>
    </location>
</feature>
<dbReference type="InterPro" id="IPR055781">
    <property type="entry name" value="DUF7357"/>
</dbReference>
<feature type="compositionally biased region" description="Basic and acidic residues" evidence="1">
    <location>
        <begin position="153"/>
        <end position="164"/>
    </location>
</feature>
<feature type="compositionally biased region" description="Acidic residues" evidence="1">
    <location>
        <begin position="1067"/>
        <end position="1081"/>
    </location>
</feature>
<feature type="compositionally biased region" description="Basic residues" evidence="1">
    <location>
        <begin position="462"/>
        <end position="476"/>
    </location>
</feature>
<organism evidence="3 4">
    <name type="scientific">Tuber aestivum</name>
    <name type="common">summer truffle</name>
    <dbReference type="NCBI Taxonomy" id="59557"/>
    <lineage>
        <taxon>Eukaryota</taxon>
        <taxon>Fungi</taxon>
        <taxon>Dikarya</taxon>
        <taxon>Ascomycota</taxon>
        <taxon>Pezizomycotina</taxon>
        <taxon>Pezizomycetes</taxon>
        <taxon>Pezizales</taxon>
        <taxon>Tuberaceae</taxon>
        <taxon>Tuber</taxon>
    </lineage>
</organism>
<evidence type="ECO:0000259" key="2">
    <source>
        <dbReference type="Pfam" id="PF24054"/>
    </source>
</evidence>
<feature type="compositionally biased region" description="Polar residues" evidence="1">
    <location>
        <begin position="1087"/>
        <end position="1102"/>
    </location>
</feature>
<feature type="region of interest" description="Disordered" evidence="1">
    <location>
        <begin position="728"/>
        <end position="777"/>
    </location>
</feature>
<feature type="compositionally biased region" description="Polar residues" evidence="1">
    <location>
        <begin position="242"/>
        <end position="253"/>
    </location>
</feature>
<feature type="region of interest" description="Disordered" evidence="1">
    <location>
        <begin position="1058"/>
        <end position="1141"/>
    </location>
</feature>
<feature type="region of interest" description="Disordered" evidence="1">
    <location>
        <begin position="619"/>
        <end position="686"/>
    </location>
</feature>
<dbReference type="Pfam" id="PF24054">
    <property type="entry name" value="DUF7357"/>
    <property type="match status" value="1"/>
</dbReference>
<feature type="compositionally biased region" description="Basic residues" evidence="1">
    <location>
        <begin position="752"/>
        <end position="766"/>
    </location>
</feature>
<reference evidence="3" key="1">
    <citation type="submission" date="2015-10" db="EMBL/GenBank/DDBJ databases">
        <authorList>
            <person name="Regsiter A."/>
            <person name="william w."/>
        </authorList>
    </citation>
    <scope>NUCLEOTIDE SEQUENCE</scope>
    <source>
        <strain evidence="3">Montdore</strain>
    </source>
</reference>
<feature type="region of interest" description="Disordered" evidence="1">
    <location>
        <begin position="346"/>
        <end position="530"/>
    </location>
</feature>
<accession>A0A292PKJ7</accession>
<name>A0A292PKJ7_9PEZI</name>
<evidence type="ECO:0000313" key="3">
    <source>
        <dbReference type="EMBL" id="CUS08059.1"/>
    </source>
</evidence>
<gene>
    <name evidence="3" type="ORF">GSTUAT00007852001</name>
</gene>
<dbReference type="EMBL" id="LN891148">
    <property type="protein sequence ID" value="CUS08059.1"/>
    <property type="molecule type" value="Genomic_DNA"/>
</dbReference>
<evidence type="ECO:0000256" key="1">
    <source>
        <dbReference type="SAM" id="MobiDB-lite"/>
    </source>
</evidence>
<dbReference type="AlphaFoldDB" id="A0A292PKJ7"/>
<feature type="compositionally biased region" description="Basic residues" evidence="1">
    <location>
        <begin position="572"/>
        <end position="588"/>
    </location>
</feature>
<protein>
    <recommendedName>
        <fullName evidence="2">DUF7357 domain-containing protein</fullName>
    </recommendedName>
</protein>
<feature type="region of interest" description="Disordered" evidence="1">
    <location>
        <begin position="1175"/>
        <end position="1198"/>
    </location>
</feature>
<keyword evidence="4" id="KW-1185">Reference proteome</keyword>
<proteinExistence type="predicted"/>
<sequence length="1198" mass="131638">MRLRLFIQRNRLPPTKIWWDTSSFEPGDDHNISTLLSRVAQIVPMESGGWGLEDYAVEVDGFEVLHFQEVERVIREGDEVVIRPLTTTEIRQRRASGRRQISTSGRKLLDGTPFGRPMITTRPAPDRPRLSIPPRKRVKTGYNADHSTLVQVRCDDDGKSGRGDESDDESYQEPDEEQEGSGIGDWEEELGADMGAEVTAHAESDDEEEDGTDDADFEELSRDYENPLMDYFESDEAAPPRVSTSEPPSQSETVFGARDTQSLQGQNGSLQGDTSEDGDDYTDSESSQDSYLSDDGDSSGNIPNSGEETMRVDVIGQTGDFFLPKYFCSDANVFGGVVDSPKLTQLYQSDDMSGGAGGDESERDSEHQSLTESPAPAGPEQDEGSRSGSADSSDDSKPEGFGESEMVGVQKGRISSKVTRKNLVPCASQGPPSFRVPPVPIRQPKELAVAPGALPYQGNRGTKARNERKKQRRKNGRLLTELVNSGVLPKGSTIDDLKTYQSRRNLEDADEQLTDKHQPSHIDGGGGKQIGLELSEKRGAEEPLRDVADHVLRRALQGQQSNNLPGEGASKKGQRKKLRKAFTRAKKKRSVPEDWEFNRWLAERQKKAVAEDQLTRMDVEDGLDGDVSLESGGRPVELRSKLSSKQTGVCLPRDQPPPLPPHRDPLIPAQDRSCPRGPRKIVYDENGVPNPVYAGFDEQQCEAENSEAWQNKIVLSAVECEQEGVEIPTPEFPFKQPTYQPGFGWEATGNDKRKRNGDTKKKRKRRQDKENYSYDYDYQSCQDPGYGDWVGHDYYDDSTAAPAPKGRTTDMAEANPVDDLPLLPENIAALYPLTQPVIPGTIVAFKQLMLTEDYTPIMADYRTAIVQAVHAQEKDGPTLELRLAVRDRPKRRINPETGEKILRKFEIPGDENEDEGFLDLMFGQLLEAKVVRLPEGLDHGRIASSDGTGGTGETGDTQEGNPDEERNEGNVRCGIPEEADSYPPSVQVNATLYNGLASCSAEGSQDQEQDLELDLGPETQAAQPQECLKSPSPVDGVPGTAVALSSAPTSQVEASIAPVFDNRESDPSYEPESVSDSDGLETLESMFASSQRVKPEPSSQRSPVLPPLPMFSPSGVGVEEDDEQFQRQMRGRATSEEPTAPKAIRTKISNGVKIANSEAQIIDLTGTSDPIVMDDSLRGRVGGGRSRAKGRQWRAVKG</sequence>
<feature type="compositionally biased region" description="Basic residues" evidence="1">
    <location>
        <begin position="1186"/>
        <end position="1198"/>
    </location>
</feature>
<feature type="compositionally biased region" description="Acidic residues" evidence="1">
    <location>
        <begin position="165"/>
        <end position="191"/>
    </location>
</feature>
<feature type="domain" description="DUF7357" evidence="2">
    <location>
        <begin position="1"/>
        <end position="135"/>
    </location>
</feature>
<feature type="region of interest" description="Disordered" evidence="1">
    <location>
        <begin position="938"/>
        <end position="983"/>
    </location>
</feature>
<feature type="compositionally biased region" description="Acidic residues" evidence="1">
    <location>
        <begin position="274"/>
        <end position="283"/>
    </location>
</feature>
<feature type="non-terminal residue" evidence="3">
    <location>
        <position position="1198"/>
    </location>
</feature>
<feature type="region of interest" description="Disordered" evidence="1">
    <location>
        <begin position="554"/>
        <end position="588"/>
    </location>
</feature>